<reference evidence="5" key="2">
    <citation type="submission" date="2019-11" db="UniProtKB">
        <authorList>
            <consortium name="WormBaseParasite"/>
        </authorList>
    </citation>
    <scope>IDENTIFICATION</scope>
</reference>
<dbReference type="WBParaSite" id="MCU_000617-RA">
    <property type="protein sequence ID" value="MCU_000617-RA"/>
    <property type="gene ID" value="MCU_000617"/>
</dbReference>
<proteinExistence type="predicted"/>
<reference evidence="3 4" key="1">
    <citation type="submission" date="2018-10" db="EMBL/GenBank/DDBJ databases">
        <authorList>
            <consortium name="Pathogen Informatics"/>
        </authorList>
    </citation>
    <scope>NUCLEOTIDE SEQUENCE [LARGE SCALE GENOMIC DNA]</scope>
</reference>
<feature type="region of interest" description="Disordered" evidence="2">
    <location>
        <begin position="1"/>
        <end position="43"/>
    </location>
</feature>
<evidence type="ECO:0000256" key="1">
    <source>
        <dbReference type="SAM" id="Coils"/>
    </source>
</evidence>
<gene>
    <name evidence="3" type="ORF">MCOS_LOCUS5584</name>
</gene>
<feature type="compositionally biased region" description="Basic residues" evidence="2">
    <location>
        <begin position="1"/>
        <end position="36"/>
    </location>
</feature>
<dbReference type="EMBL" id="UXSR01005202">
    <property type="protein sequence ID" value="VDD79581.1"/>
    <property type="molecule type" value="Genomic_DNA"/>
</dbReference>
<dbReference type="Proteomes" id="UP000267029">
    <property type="component" value="Unassembled WGS sequence"/>
</dbReference>
<keyword evidence="1" id="KW-0175">Coiled coil</keyword>
<evidence type="ECO:0000256" key="2">
    <source>
        <dbReference type="SAM" id="MobiDB-lite"/>
    </source>
</evidence>
<keyword evidence="4" id="KW-1185">Reference proteome</keyword>
<dbReference type="AlphaFoldDB" id="A0A0R3UEV7"/>
<protein>
    <submittedName>
        <fullName evidence="5">Coiled-coil domain-containing protein 153</fullName>
    </submittedName>
</protein>
<sequence length="216" mass="24910">MPRKSKKSKKGSKRRSKKSSKRSSKRPVKKALKKKSSIFDPAQRAAARARALEARLYFQRAAISAKDAQLHHARELQTSAETELKAFKEDTKETMAFAALQHEHTVARLSDRLQELSTANANLLQEKNDLEEKLKNTLDELNSTVASRDAEISRLNEVIKESHYKYERIIGQFTDNLMEKFVESWDNEKKFIDELEGDTYDKFLKNGFLPNFDDES</sequence>
<evidence type="ECO:0000313" key="3">
    <source>
        <dbReference type="EMBL" id="VDD79581.1"/>
    </source>
</evidence>
<evidence type="ECO:0000313" key="4">
    <source>
        <dbReference type="Proteomes" id="UP000267029"/>
    </source>
</evidence>
<accession>A0A0R3UEV7</accession>
<dbReference type="OrthoDB" id="6262739at2759"/>
<organism evidence="3 4">
    <name type="scientific">Mesocestoides corti</name>
    <name type="common">Flatworm</name>
    <dbReference type="NCBI Taxonomy" id="53468"/>
    <lineage>
        <taxon>Eukaryota</taxon>
        <taxon>Metazoa</taxon>
        <taxon>Spiralia</taxon>
        <taxon>Lophotrochozoa</taxon>
        <taxon>Platyhelminthes</taxon>
        <taxon>Cestoda</taxon>
        <taxon>Eucestoda</taxon>
        <taxon>Cyclophyllidea</taxon>
        <taxon>Mesocestoididae</taxon>
        <taxon>Mesocestoides</taxon>
    </lineage>
</organism>
<evidence type="ECO:0000313" key="5">
    <source>
        <dbReference type="WBParaSite" id="MCU_000617-RA"/>
    </source>
</evidence>
<name>A0A0R3UEV7_MESCO</name>
<feature type="coiled-coil region" evidence="1">
    <location>
        <begin position="106"/>
        <end position="147"/>
    </location>
</feature>